<keyword evidence="1" id="KW-0472">Membrane</keyword>
<dbReference type="HOGENOM" id="CLU_2328476_0_0_9"/>
<reference evidence="2 3" key="1">
    <citation type="journal article" date="2010" name="PLoS ONE">
        <title>The glycobiome of the rumen bacterium Butyrivibrio proteoclasticus B316(T) highlights adaptation to a polysaccharide-rich environment.</title>
        <authorList>
            <person name="Kelly W.J."/>
            <person name="Leahy S.C."/>
            <person name="Altermann E."/>
            <person name="Yeoman C.J."/>
            <person name="Dunne J.C."/>
            <person name="Kong Z."/>
            <person name="Pacheco D.M."/>
            <person name="Li D."/>
            <person name="Noel S.J."/>
            <person name="Moon C.D."/>
            <person name="Cookson A.L."/>
            <person name="Attwood G.T."/>
        </authorList>
    </citation>
    <scope>NUCLEOTIDE SEQUENCE [LARGE SCALE GENOMIC DNA]</scope>
    <source>
        <strain evidence="3">ATCC 51982 / DSM 14932 / B316</strain>
        <plasmid evidence="3">Plasmid pCY186</plasmid>
    </source>
</reference>
<keyword evidence="1" id="KW-0812">Transmembrane</keyword>
<keyword evidence="1" id="KW-1133">Transmembrane helix</keyword>
<proteinExistence type="predicted"/>
<evidence type="ECO:0000313" key="2">
    <source>
        <dbReference type="EMBL" id="ADL36438.1"/>
    </source>
</evidence>
<dbReference type="EMBL" id="CP001813">
    <property type="protein sequence ID" value="ADL36438.1"/>
    <property type="molecule type" value="Genomic_DNA"/>
</dbReference>
<evidence type="ECO:0000256" key="1">
    <source>
        <dbReference type="SAM" id="Phobius"/>
    </source>
</evidence>
<dbReference type="Proteomes" id="UP000001299">
    <property type="component" value="Plasmid pCY186"/>
</dbReference>
<feature type="transmembrane region" description="Helical" evidence="1">
    <location>
        <begin position="74"/>
        <end position="97"/>
    </location>
</feature>
<dbReference type="AlphaFoldDB" id="E0S4V6"/>
<name>E0S4V6_BUTPB</name>
<dbReference type="KEGG" id="bpb:bpr_IV073"/>
<evidence type="ECO:0000313" key="3">
    <source>
        <dbReference type="Proteomes" id="UP000001299"/>
    </source>
</evidence>
<protein>
    <submittedName>
        <fullName evidence="2">Uncharacterized protein</fullName>
    </submittedName>
</protein>
<sequence>MTIPKNKQYEHKTLFHYYYKDLNGNWTRCRRFSYSDWYQAASYGDECYDKRNTPFNHYRRNTQLSTRDFILKRVLIPVYVMAGILLTIFVLFLLSMFL</sequence>
<keyword evidence="3" id="KW-1185">Reference proteome</keyword>
<organism evidence="2 3">
    <name type="scientific">Butyrivibrio proteoclasticus (strain ATCC 51982 / DSM 14932 / B316)</name>
    <name type="common">Clostridium proteoclasticum</name>
    <dbReference type="NCBI Taxonomy" id="515622"/>
    <lineage>
        <taxon>Bacteria</taxon>
        <taxon>Bacillati</taxon>
        <taxon>Bacillota</taxon>
        <taxon>Clostridia</taxon>
        <taxon>Lachnospirales</taxon>
        <taxon>Lachnospiraceae</taxon>
        <taxon>Butyrivibrio</taxon>
    </lineage>
</organism>
<geneLocation type="plasmid" evidence="2 3">
    <name>pCY186</name>
</geneLocation>
<keyword evidence="2" id="KW-0614">Plasmid</keyword>
<accession>E0S4V6</accession>
<gene>
    <name evidence="2" type="ordered locus">bpr_IV073</name>
</gene>